<evidence type="ECO:0000256" key="1">
    <source>
        <dbReference type="SAM" id="Phobius"/>
    </source>
</evidence>
<organism evidence="2 3">
    <name type="scientific">Nocardia salmonicida</name>
    <dbReference type="NCBI Taxonomy" id="53431"/>
    <lineage>
        <taxon>Bacteria</taxon>
        <taxon>Bacillati</taxon>
        <taxon>Actinomycetota</taxon>
        <taxon>Actinomycetes</taxon>
        <taxon>Mycobacteriales</taxon>
        <taxon>Nocardiaceae</taxon>
        <taxon>Nocardia</taxon>
    </lineage>
</organism>
<accession>A0ABZ1N177</accession>
<dbReference type="RefSeq" id="WP_405145896.1">
    <property type="nucleotide sequence ID" value="NZ_CP109527.1"/>
</dbReference>
<name>A0ABZ1N177_9NOCA</name>
<evidence type="ECO:0000313" key="3">
    <source>
        <dbReference type="Proteomes" id="UP001621418"/>
    </source>
</evidence>
<protein>
    <submittedName>
        <fullName evidence="2">Uncharacterized protein</fullName>
    </submittedName>
</protein>
<keyword evidence="1" id="KW-1133">Transmembrane helix</keyword>
<sequence length="224" mass="23931">MTVFWHNGSRSFPSGLAELSDYWFRWHAIKIVISALLIVVLGLLAASLWKLFQGAGIGKTWVSIGCAVAAMSATVLALFSVVLLVLNIQATAVPLVALLPLLPGEDADGALAQTLLQITRAVDEPGSPQADSPAVITLLGEIRRYYWTMIIEATVLSAAFGASSVVTWRRYVAARDADRPRRRFTYAFLGTAAMVTTFAMALLLSVAVEAVADPAAALRNSLGI</sequence>
<keyword evidence="1" id="KW-0812">Transmembrane</keyword>
<keyword evidence="1" id="KW-0472">Membrane</keyword>
<feature type="transmembrane region" description="Helical" evidence="1">
    <location>
        <begin position="61"/>
        <end position="86"/>
    </location>
</feature>
<gene>
    <name evidence="2" type="ORF">OG308_20255</name>
</gene>
<keyword evidence="3" id="KW-1185">Reference proteome</keyword>
<feature type="transmembrane region" description="Helical" evidence="1">
    <location>
        <begin position="186"/>
        <end position="208"/>
    </location>
</feature>
<feature type="transmembrane region" description="Helical" evidence="1">
    <location>
        <begin position="145"/>
        <end position="166"/>
    </location>
</feature>
<feature type="transmembrane region" description="Helical" evidence="1">
    <location>
        <begin position="28"/>
        <end position="49"/>
    </location>
</feature>
<dbReference type="Proteomes" id="UP001621418">
    <property type="component" value="Chromosome"/>
</dbReference>
<proteinExistence type="predicted"/>
<reference evidence="2 3" key="1">
    <citation type="submission" date="2022-10" db="EMBL/GenBank/DDBJ databases">
        <title>The complete genomes of actinobacterial strains from the NBC collection.</title>
        <authorList>
            <person name="Joergensen T.S."/>
            <person name="Alvarez Arevalo M."/>
            <person name="Sterndorff E.B."/>
            <person name="Faurdal D."/>
            <person name="Vuksanovic O."/>
            <person name="Mourched A.-S."/>
            <person name="Charusanti P."/>
            <person name="Shaw S."/>
            <person name="Blin K."/>
            <person name="Weber T."/>
        </authorList>
    </citation>
    <scope>NUCLEOTIDE SEQUENCE [LARGE SCALE GENOMIC DNA]</scope>
    <source>
        <strain evidence="2 3">NBC_01413</strain>
    </source>
</reference>
<evidence type="ECO:0000313" key="2">
    <source>
        <dbReference type="EMBL" id="WTY33664.1"/>
    </source>
</evidence>
<dbReference type="EMBL" id="CP109527">
    <property type="protein sequence ID" value="WTY33664.1"/>
    <property type="molecule type" value="Genomic_DNA"/>
</dbReference>